<dbReference type="PANTHER" id="PTHR11439:SF486">
    <property type="entry name" value="RLK (RECEPTOR-LIKE KINASE) PROTEIN, PUTATIVE-RELATED"/>
    <property type="match status" value="1"/>
</dbReference>
<dbReference type="AlphaFoldDB" id="A0A6L2JKK1"/>
<dbReference type="EMBL" id="BKCJ010000945">
    <property type="protein sequence ID" value="GEU37563.1"/>
    <property type="molecule type" value="Genomic_DNA"/>
</dbReference>
<comment type="caution">
    <text evidence="2">The sequence shown here is derived from an EMBL/GenBank/DDBJ whole genome shotgun (WGS) entry which is preliminary data.</text>
</comment>
<evidence type="ECO:0000256" key="1">
    <source>
        <dbReference type="SAM" id="MobiDB-lite"/>
    </source>
</evidence>
<protein>
    <submittedName>
        <fullName evidence="2">Uncharacterized mitochondrial protein AtMg00810-like</fullName>
    </submittedName>
</protein>
<evidence type="ECO:0000313" key="2">
    <source>
        <dbReference type="EMBL" id="GEU37563.1"/>
    </source>
</evidence>
<name>A0A6L2JKK1_TANCI</name>
<dbReference type="PANTHER" id="PTHR11439">
    <property type="entry name" value="GAG-POL-RELATED RETROTRANSPOSON"/>
    <property type="match status" value="1"/>
</dbReference>
<gene>
    <name evidence="2" type="ORF">Tci_009541</name>
</gene>
<organism evidence="2">
    <name type="scientific">Tanacetum cinerariifolium</name>
    <name type="common">Dalmatian daisy</name>
    <name type="synonym">Chrysanthemum cinerariifolium</name>
    <dbReference type="NCBI Taxonomy" id="118510"/>
    <lineage>
        <taxon>Eukaryota</taxon>
        <taxon>Viridiplantae</taxon>
        <taxon>Streptophyta</taxon>
        <taxon>Embryophyta</taxon>
        <taxon>Tracheophyta</taxon>
        <taxon>Spermatophyta</taxon>
        <taxon>Magnoliopsida</taxon>
        <taxon>eudicotyledons</taxon>
        <taxon>Gunneridae</taxon>
        <taxon>Pentapetalae</taxon>
        <taxon>asterids</taxon>
        <taxon>campanulids</taxon>
        <taxon>Asterales</taxon>
        <taxon>Asteraceae</taxon>
        <taxon>Asteroideae</taxon>
        <taxon>Anthemideae</taxon>
        <taxon>Anthemidinae</taxon>
        <taxon>Tanacetum</taxon>
    </lineage>
</organism>
<feature type="region of interest" description="Disordered" evidence="1">
    <location>
        <begin position="227"/>
        <end position="278"/>
    </location>
</feature>
<accession>A0A6L2JKK1</accession>
<proteinExistence type="predicted"/>
<dbReference type="CDD" id="cd09272">
    <property type="entry name" value="RNase_HI_RT_Ty1"/>
    <property type="match status" value="1"/>
</dbReference>
<reference evidence="2" key="1">
    <citation type="journal article" date="2019" name="Sci. Rep.">
        <title>Draft genome of Tanacetum cinerariifolium, the natural source of mosquito coil.</title>
        <authorList>
            <person name="Yamashiro T."/>
            <person name="Shiraishi A."/>
            <person name="Satake H."/>
            <person name="Nakayama K."/>
        </authorList>
    </citation>
    <scope>NUCLEOTIDE SEQUENCE</scope>
</reference>
<sequence>MVPLNNPVTNVLDYNKACIQFSIVLCVRFESNIKESHLTAMKRILRYLKGTPTLGLYYPKCLGFDLKEYSDLDYAGCNMDRQNTSGVYQILGGKLVRWSAKKQQLVAMSSAEAKYVAADGCCASILWMKSKLSDYDIHYKMVPIFCDNTSTIAISNNPVLDENYSSTEQVNSIQQLLAYCLITDEKFRFLPSILSYSNFTKDPSKVIDIELTSHMIVVNNQRDSVSPLPLHAKSKKGKSQTMTPTLPKPLGDNDSGGNIPPADMEQTHPTITDLSGTGAKYQKQHKEAAVFYADLKAFIKEYYDENVAHKDQTNKLVETTMSTIDRRITTIKDLYQGLNIITKLLKDINTAVKYNPAITKKIKEAIETFAKISTNTAEGLQESDEDPLKKLVLASTIVHPDPDEEVKVPYMINGKMCYLTDIEMQAYLDKEEKLKKAGKEARHLAISKPKVIKVVQEEAEKIRLDPKKITRAKAGASLKVFLLLTIWSSKSLNMGSSSRMYLVIRNSKGGMISKRLKWIILYRTEQMLLVMKDEAESNLNVKENNFMLNNSFGDETLEELTAVVITLARIQPDGKNTVTEPTYDAKVDSEVNASHKAHEQVNHVKRKTIIHASDGNQIDSNIIFDDPYVENNGGTYAHDSNDNDEYHNI</sequence>